<dbReference type="Gene3D" id="3.40.50.1010">
    <property type="entry name" value="5'-nuclease"/>
    <property type="match status" value="1"/>
</dbReference>
<dbReference type="PANTHER" id="PTHR33653:SF1">
    <property type="entry name" value="RIBONUCLEASE VAPC2"/>
    <property type="match status" value="1"/>
</dbReference>
<dbReference type="GO" id="GO:0004540">
    <property type="term" value="F:RNA nuclease activity"/>
    <property type="evidence" value="ECO:0007669"/>
    <property type="project" value="InterPro"/>
</dbReference>
<dbReference type="InterPro" id="IPR022907">
    <property type="entry name" value="VapC_family"/>
</dbReference>
<protein>
    <recommendedName>
        <fullName evidence="8">Ribonuclease VapC</fullName>
        <shortName evidence="8">RNase VapC</shortName>
        <ecNumber evidence="8">3.1.-.-</ecNumber>
    </recommendedName>
    <alternativeName>
        <fullName evidence="8">Toxin VapC</fullName>
    </alternativeName>
</protein>
<keyword evidence="8" id="KW-0800">Toxin</keyword>
<comment type="function">
    <text evidence="8">Toxic component of a toxin-antitoxin (TA) system. An RNase.</text>
</comment>
<evidence type="ECO:0000256" key="6">
    <source>
        <dbReference type="ARBA" id="ARBA00022842"/>
    </source>
</evidence>
<evidence type="ECO:0000256" key="7">
    <source>
        <dbReference type="ARBA" id="ARBA00038093"/>
    </source>
</evidence>
<keyword evidence="4 8" id="KW-0479">Metal-binding</keyword>
<dbReference type="InterPro" id="IPR002716">
    <property type="entry name" value="PIN_dom"/>
</dbReference>
<feature type="binding site" evidence="8">
    <location>
        <position position="6"/>
    </location>
    <ligand>
        <name>Mg(2+)</name>
        <dbReference type="ChEBI" id="CHEBI:18420"/>
    </ligand>
</feature>
<comment type="cofactor">
    <cofactor evidence="1 8">
        <name>Mg(2+)</name>
        <dbReference type="ChEBI" id="CHEBI:18420"/>
    </cofactor>
</comment>
<dbReference type="GO" id="GO:0000287">
    <property type="term" value="F:magnesium ion binding"/>
    <property type="evidence" value="ECO:0007669"/>
    <property type="project" value="UniProtKB-UniRule"/>
</dbReference>
<evidence type="ECO:0000313" key="10">
    <source>
        <dbReference type="EMBL" id="TRO82614.1"/>
    </source>
</evidence>
<evidence type="ECO:0000256" key="8">
    <source>
        <dbReference type="HAMAP-Rule" id="MF_00265"/>
    </source>
</evidence>
<dbReference type="HAMAP" id="MF_00265">
    <property type="entry name" value="VapC_Nob1"/>
    <property type="match status" value="1"/>
</dbReference>
<dbReference type="PANTHER" id="PTHR33653">
    <property type="entry name" value="RIBONUCLEASE VAPC2"/>
    <property type="match status" value="1"/>
</dbReference>
<comment type="caution">
    <text evidence="10">The sequence shown here is derived from an EMBL/GenBank/DDBJ whole genome shotgun (WGS) entry which is preliminary data.</text>
</comment>
<dbReference type="InterPro" id="IPR029060">
    <property type="entry name" value="PIN-like_dom_sf"/>
</dbReference>
<dbReference type="InterPro" id="IPR050556">
    <property type="entry name" value="Type_II_TA_system_RNase"/>
</dbReference>
<evidence type="ECO:0000256" key="3">
    <source>
        <dbReference type="ARBA" id="ARBA00022722"/>
    </source>
</evidence>
<keyword evidence="5 8" id="KW-0378">Hydrolase</keyword>
<evidence type="ECO:0000256" key="1">
    <source>
        <dbReference type="ARBA" id="ARBA00001946"/>
    </source>
</evidence>
<keyword evidence="3 8" id="KW-0540">Nuclease</keyword>
<organism evidence="10 11">
    <name type="scientific">Trichloromonas acetexigens</name>
    <dbReference type="NCBI Taxonomy" id="38815"/>
    <lineage>
        <taxon>Bacteria</taxon>
        <taxon>Pseudomonadati</taxon>
        <taxon>Thermodesulfobacteriota</taxon>
        <taxon>Desulfuromonadia</taxon>
        <taxon>Desulfuromonadales</taxon>
        <taxon>Trichloromonadaceae</taxon>
        <taxon>Trichloromonas</taxon>
    </lineage>
</organism>
<dbReference type="EC" id="3.1.-.-" evidence="8"/>
<keyword evidence="2 8" id="KW-1277">Toxin-antitoxin system</keyword>
<reference evidence="10 11" key="1">
    <citation type="submission" date="2019-07" db="EMBL/GenBank/DDBJ databases">
        <title>Insights of Desulfuromonas acetexigens electromicrobiology.</title>
        <authorList>
            <person name="Katuri K."/>
            <person name="Sapireddy V."/>
            <person name="Shaw D.R."/>
            <person name="Saikaly P."/>
        </authorList>
    </citation>
    <scope>NUCLEOTIDE SEQUENCE [LARGE SCALE GENOMIC DNA]</scope>
    <source>
        <strain evidence="10 11">2873</strain>
    </source>
</reference>
<keyword evidence="11" id="KW-1185">Reference proteome</keyword>
<gene>
    <name evidence="8" type="primary">vapC</name>
    <name evidence="10" type="ORF">FL622_05350</name>
</gene>
<keyword evidence="6 8" id="KW-0460">Magnesium</keyword>
<evidence type="ECO:0000259" key="9">
    <source>
        <dbReference type="Pfam" id="PF01850"/>
    </source>
</evidence>
<dbReference type="GO" id="GO:0090729">
    <property type="term" value="F:toxin activity"/>
    <property type="evidence" value="ECO:0007669"/>
    <property type="project" value="UniProtKB-KW"/>
</dbReference>
<sequence>MLYLLDTNICSYILKRRPETVKRRFEEVGPEHLGLSSVVLAELYYGAARHPQGMAIRREIDDFVSRLTLFSWDEIAADHYGEIRATLEKNGTPIGAMDMMIAAHARSLDAVLVSNNARHFQEVPELSWVDWV</sequence>
<dbReference type="CDD" id="cd09881">
    <property type="entry name" value="PIN_VapC4-5_FitB-like"/>
    <property type="match status" value="1"/>
</dbReference>
<dbReference type="RefSeq" id="WP_092056776.1">
    <property type="nucleotide sequence ID" value="NZ_FOJJ01000023.1"/>
</dbReference>
<evidence type="ECO:0000256" key="4">
    <source>
        <dbReference type="ARBA" id="ARBA00022723"/>
    </source>
</evidence>
<proteinExistence type="inferred from homology"/>
<dbReference type="GO" id="GO:0016787">
    <property type="term" value="F:hydrolase activity"/>
    <property type="evidence" value="ECO:0007669"/>
    <property type="project" value="UniProtKB-KW"/>
</dbReference>
<dbReference type="Proteomes" id="UP000317155">
    <property type="component" value="Unassembled WGS sequence"/>
</dbReference>
<name>A0A550JHF4_9BACT</name>
<evidence type="ECO:0000313" key="11">
    <source>
        <dbReference type="Proteomes" id="UP000317155"/>
    </source>
</evidence>
<evidence type="ECO:0000256" key="5">
    <source>
        <dbReference type="ARBA" id="ARBA00022801"/>
    </source>
</evidence>
<evidence type="ECO:0000256" key="2">
    <source>
        <dbReference type="ARBA" id="ARBA00022649"/>
    </source>
</evidence>
<dbReference type="OrthoDB" id="5458135at2"/>
<dbReference type="SUPFAM" id="SSF88723">
    <property type="entry name" value="PIN domain-like"/>
    <property type="match status" value="1"/>
</dbReference>
<dbReference type="EMBL" id="VJVV01000003">
    <property type="protein sequence ID" value="TRO82614.1"/>
    <property type="molecule type" value="Genomic_DNA"/>
</dbReference>
<accession>A0A550JHF4</accession>
<feature type="domain" description="PIN" evidence="9">
    <location>
        <begin position="3"/>
        <end position="125"/>
    </location>
</feature>
<dbReference type="Pfam" id="PF01850">
    <property type="entry name" value="PIN"/>
    <property type="match status" value="1"/>
</dbReference>
<feature type="binding site" evidence="8">
    <location>
        <position position="98"/>
    </location>
    <ligand>
        <name>Mg(2+)</name>
        <dbReference type="ChEBI" id="CHEBI:18420"/>
    </ligand>
</feature>
<dbReference type="AlphaFoldDB" id="A0A550JHF4"/>
<comment type="similarity">
    <text evidence="7 8">Belongs to the PINc/VapC protein family.</text>
</comment>